<dbReference type="EMBL" id="CCYA01000103">
    <property type="protein sequence ID" value="CEH12009.1"/>
    <property type="molecule type" value="Genomic_DNA"/>
</dbReference>
<feature type="region of interest" description="Disordered" evidence="3">
    <location>
        <begin position="125"/>
        <end position="154"/>
    </location>
</feature>
<evidence type="ECO:0000256" key="3">
    <source>
        <dbReference type="SAM" id="MobiDB-lite"/>
    </source>
</evidence>
<dbReference type="GO" id="GO:0006637">
    <property type="term" value="P:acyl-CoA metabolic process"/>
    <property type="evidence" value="ECO:0007669"/>
    <property type="project" value="InterPro"/>
</dbReference>
<dbReference type="Proteomes" id="UP000054845">
    <property type="component" value="Unassembled WGS sequence"/>
</dbReference>
<dbReference type="PANTHER" id="PTHR11066:SF34">
    <property type="entry name" value="ACYL-COENZYME A THIOESTERASE 8"/>
    <property type="match status" value="1"/>
</dbReference>
<evidence type="ECO:0000259" key="5">
    <source>
        <dbReference type="Pfam" id="PF20789"/>
    </source>
</evidence>
<dbReference type="GO" id="GO:0005782">
    <property type="term" value="C:peroxisomal matrix"/>
    <property type="evidence" value="ECO:0007669"/>
    <property type="project" value="UniProtKB-SubCell"/>
</dbReference>
<feature type="compositionally biased region" description="Polar residues" evidence="3">
    <location>
        <begin position="142"/>
        <end position="154"/>
    </location>
</feature>
<name>A0A0P1B9H4_9BASI</name>
<evidence type="ECO:0000313" key="7">
    <source>
        <dbReference type="Proteomes" id="UP000054845"/>
    </source>
</evidence>
<keyword evidence="7" id="KW-1185">Reference proteome</keyword>
<dbReference type="CDD" id="cd03445">
    <property type="entry name" value="Thioesterase_II_repeat2"/>
    <property type="match status" value="1"/>
</dbReference>
<protein>
    <submittedName>
        <fullName evidence="6">Acyl-CoA thioesterase</fullName>
    </submittedName>
</protein>
<dbReference type="CDD" id="cd03444">
    <property type="entry name" value="Thioesterase_II_repeat1"/>
    <property type="match status" value="1"/>
</dbReference>
<evidence type="ECO:0000259" key="4">
    <source>
        <dbReference type="Pfam" id="PF13622"/>
    </source>
</evidence>
<dbReference type="GO" id="GO:0047617">
    <property type="term" value="F:fatty acyl-CoA hydrolase activity"/>
    <property type="evidence" value="ECO:0007669"/>
    <property type="project" value="InterPro"/>
</dbReference>
<dbReference type="STRING" id="401625.A0A0P1B9H4"/>
<proteinExistence type="inferred from homology"/>
<feature type="domain" description="Acyl-CoA thioesterase-like N-terminal HotDog" evidence="4">
    <location>
        <begin position="35"/>
        <end position="116"/>
    </location>
</feature>
<keyword evidence="2" id="KW-0378">Hydrolase</keyword>
<dbReference type="GO" id="GO:0009062">
    <property type="term" value="P:fatty acid catabolic process"/>
    <property type="evidence" value="ECO:0007669"/>
    <property type="project" value="TreeGrafter"/>
</dbReference>
<evidence type="ECO:0000256" key="1">
    <source>
        <dbReference type="ARBA" id="ARBA00006538"/>
    </source>
</evidence>
<dbReference type="AlphaFoldDB" id="A0A0P1B9H4"/>
<sequence>MTTTAAADQRGPDITASLDVDCLDVNLYRSKELWVPARARGVFGGQVIGQAVMASNATVREDVFLHSLHCYFLLAGDKSVPILYHVKRLRDGGSYVTRSVEAVQRGRCIFTIMLSYQKPEPAQPSFALPLPRPSGGAAGDATSMSGNPALSNTAPPEGLDALPGMYDANGLPTAGYEQAFWMRTREAIVGGEDEQKAALAYASDFYLLSTIPKALGNSKRIKMMASLDHSMWFYDSFDTSQWMLFVMQTQAAGSGRGVAMGRVYRQDGTLVAVVSQEGLVRGKLDAGAGAA</sequence>
<dbReference type="InterPro" id="IPR042171">
    <property type="entry name" value="Acyl-CoA_hotdog"/>
</dbReference>
<dbReference type="Gene3D" id="2.40.160.210">
    <property type="entry name" value="Acyl-CoA thioesterase, double hotdog domain"/>
    <property type="match status" value="1"/>
</dbReference>
<organism evidence="6 7">
    <name type="scientific">Ceraceosorus bombacis</name>
    <dbReference type="NCBI Taxonomy" id="401625"/>
    <lineage>
        <taxon>Eukaryota</taxon>
        <taxon>Fungi</taxon>
        <taxon>Dikarya</taxon>
        <taxon>Basidiomycota</taxon>
        <taxon>Ustilaginomycotina</taxon>
        <taxon>Exobasidiomycetes</taxon>
        <taxon>Ceraceosorales</taxon>
        <taxon>Ceraceosoraceae</taxon>
        <taxon>Ceraceosorus</taxon>
    </lineage>
</organism>
<accession>A0A0P1B9H4</accession>
<dbReference type="OrthoDB" id="68328at2759"/>
<evidence type="ECO:0000313" key="6">
    <source>
        <dbReference type="EMBL" id="CEH12009.1"/>
    </source>
</evidence>
<comment type="similarity">
    <text evidence="1">Belongs to the C/M/P thioester hydrolase family.</text>
</comment>
<dbReference type="InterPro" id="IPR029069">
    <property type="entry name" value="HotDog_dom_sf"/>
</dbReference>
<dbReference type="InterPro" id="IPR003703">
    <property type="entry name" value="Acyl_CoA_thio"/>
</dbReference>
<dbReference type="PANTHER" id="PTHR11066">
    <property type="entry name" value="ACYL-COA THIOESTERASE"/>
    <property type="match status" value="1"/>
</dbReference>
<dbReference type="Pfam" id="PF13622">
    <property type="entry name" value="4HBT_3"/>
    <property type="match status" value="1"/>
</dbReference>
<feature type="domain" description="Acyl-CoA thioesterase-like C-terminal" evidence="5">
    <location>
        <begin position="156"/>
        <end position="280"/>
    </location>
</feature>
<dbReference type="InterPro" id="IPR049450">
    <property type="entry name" value="ACOT8-like_C"/>
</dbReference>
<dbReference type="Pfam" id="PF20789">
    <property type="entry name" value="4HBT_3C"/>
    <property type="match status" value="1"/>
</dbReference>
<dbReference type="SUPFAM" id="SSF54637">
    <property type="entry name" value="Thioesterase/thiol ester dehydrase-isomerase"/>
    <property type="match status" value="2"/>
</dbReference>
<reference evidence="6 7" key="1">
    <citation type="submission" date="2014-09" db="EMBL/GenBank/DDBJ databases">
        <authorList>
            <person name="Magalhaes I.L.F."/>
            <person name="Oliveira U."/>
            <person name="Santos F.R."/>
            <person name="Vidigal T.H.D.A."/>
            <person name="Brescovit A.D."/>
            <person name="Santos A.J."/>
        </authorList>
    </citation>
    <scope>NUCLEOTIDE SEQUENCE [LARGE SCALE GENOMIC DNA]</scope>
</reference>
<dbReference type="InterPro" id="IPR049449">
    <property type="entry name" value="TesB_ACOT8-like_N"/>
</dbReference>
<evidence type="ECO:0000256" key="2">
    <source>
        <dbReference type="ARBA" id="ARBA00022801"/>
    </source>
</evidence>